<name>A0ACB8TR10_9APHY</name>
<dbReference type="EMBL" id="MU274942">
    <property type="protein sequence ID" value="KAI0084463.1"/>
    <property type="molecule type" value="Genomic_DNA"/>
</dbReference>
<keyword evidence="2" id="KW-1185">Reference proteome</keyword>
<reference evidence="1" key="1">
    <citation type="journal article" date="2021" name="Environ. Microbiol.">
        <title>Gene family expansions and transcriptome signatures uncover fungal adaptations to wood decay.</title>
        <authorList>
            <person name="Hage H."/>
            <person name="Miyauchi S."/>
            <person name="Viragh M."/>
            <person name="Drula E."/>
            <person name="Min B."/>
            <person name="Chaduli D."/>
            <person name="Navarro D."/>
            <person name="Favel A."/>
            <person name="Norest M."/>
            <person name="Lesage-Meessen L."/>
            <person name="Balint B."/>
            <person name="Merenyi Z."/>
            <person name="de Eugenio L."/>
            <person name="Morin E."/>
            <person name="Martinez A.T."/>
            <person name="Baldrian P."/>
            <person name="Stursova M."/>
            <person name="Martinez M.J."/>
            <person name="Novotny C."/>
            <person name="Magnuson J.K."/>
            <person name="Spatafora J.W."/>
            <person name="Maurice S."/>
            <person name="Pangilinan J."/>
            <person name="Andreopoulos W."/>
            <person name="LaButti K."/>
            <person name="Hundley H."/>
            <person name="Na H."/>
            <person name="Kuo A."/>
            <person name="Barry K."/>
            <person name="Lipzen A."/>
            <person name="Henrissat B."/>
            <person name="Riley R."/>
            <person name="Ahrendt S."/>
            <person name="Nagy L.G."/>
            <person name="Grigoriev I.V."/>
            <person name="Martin F."/>
            <person name="Rosso M.N."/>
        </authorList>
    </citation>
    <scope>NUCLEOTIDE SEQUENCE</scope>
    <source>
        <strain evidence="1">CBS 384.51</strain>
    </source>
</reference>
<comment type="caution">
    <text evidence="1">The sequence shown here is derived from an EMBL/GenBank/DDBJ whole genome shotgun (WGS) entry which is preliminary data.</text>
</comment>
<accession>A0ACB8TR10</accession>
<sequence>METLRSLCLSLAKFTRNLVAAVPENQSQAYENEPSIRQLLRHYTSYTEISKGESYTATRILTQTLANIVTSNEDLIEKLWNSYLRRVISTPDAGTALASFVLILNCLHGSLPRMAFLTTSLSGPRLCITYLDRMASLFDAADGESTGAFEIGYRIFSDWVEGDLIPAIYTRIGIAEEVVTPHHTTLLKLLDAYLQPSNRGHINASRQCLWRLCEMTTTVFFSLGDYTQQSIQRALGSYKTQQLEELDLLLPKVCEALVLVTQCLISLTLFSEEEFVFCYLCSPTYRAPSTEHVSFLPETLRLLDRFLPRIALGKVAPPPAADPKGFSYLKRDLVRLLGILVADRPAVQDRTRNCGGIPVILNLCVMDDRNPYLREHAIFALRNLLHGNLENQALVKEIQPLEDWENPIVG</sequence>
<protein>
    <submittedName>
        <fullName evidence="1">Spinocerebellar ataxia type 10 protein domain-containing protein</fullName>
    </submittedName>
</protein>
<gene>
    <name evidence="1" type="ORF">BDY19DRAFT_987508</name>
</gene>
<organism evidence="1 2">
    <name type="scientific">Irpex rosettiformis</name>
    <dbReference type="NCBI Taxonomy" id="378272"/>
    <lineage>
        <taxon>Eukaryota</taxon>
        <taxon>Fungi</taxon>
        <taxon>Dikarya</taxon>
        <taxon>Basidiomycota</taxon>
        <taxon>Agaricomycotina</taxon>
        <taxon>Agaricomycetes</taxon>
        <taxon>Polyporales</taxon>
        <taxon>Irpicaceae</taxon>
        <taxon>Irpex</taxon>
    </lineage>
</organism>
<evidence type="ECO:0000313" key="2">
    <source>
        <dbReference type="Proteomes" id="UP001055072"/>
    </source>
</evidence>
<proteinExistence type="predicted"/>
<dbReference type="Proteomes" id="UP001055072">
    <property type="component" value="Unassembled WGS sequence"/>
</dbReference>
<evidence type="ECO:0000313" key="1">
    <source>
        <dbReference type="EMBL" id="KAI0084463.1"/>
    </source>
</evidence>